<evidence type="ECO:0000313" key="3">
    <source>
        <dbReference type="Proteomes" id="UP000002038"/>
    </source>
</evidence>
<dbReference type="VEuPathDB" id="FungiDB:BDBG_03432"/>
<gene>
    <name evidence="2" type="ORF">BDBG_03432</name>
</gene>
<dbReference type="AlphaFoldDB" id="A0A179UK03"/>
<protein>
    <submittedName>
        <fullName evidence="2">NADH-dependent flavin oxidoreductase</fullName>
    </submittedName>
</protein>
<evidence type="ECO:0000313" key="2">
    <source>
        <dbReference type="EMBL" id="OAT07361.1"/>
    </source>
</evidence>
<dbReference type="STRING" id="559298.A0A179UK03"/>
<evidence type="ECO:0000256" key="1">
    <source>
        <dbReference type="SAM" id="SignalP"/>
    </source>
</evidence>
<dbReference type="GeneID" id="8505490"/>
<dbReference type="RefSeq" id="XP_031577734.1">
    <property type="nucleotide sequence ID" value="XM_031721248.1"/>
</dbReference>
<sequence>MLRCLMAFKNLMNLEILQLASLCQYSADDGHMMNWHMSHLREIIIQSQKIDIQLTHAECKMSSLTLFLTVTEVITEHANDWLNNVKRLSNIPFLNELTKLKAMMEQNIEKMKKT</sequence>
<keyword evidence="1" id="KW-0732">Signal</keyword>
<feature type="signal peptide" evidence="1">
    <location>
        <begin position="1"/>
        <end position="22"/>
    </location>
</feature>
<accession>A0A179UK03</accession>
<dbReference type="Proteomes" id="UP000002038">
    <property type="component" value="Unassembled WGS sequence"/>
</dbReference>
<feature type="chain" id="PRO_5008107430" evidence="1">
    <location>
        <begin position="23"/>
        <end position="114"/>
    </location>
</feature>
<proteinExistence type="predicted"/>
<organism evidence="2 3">
    <name type="scientific">Blastomyces gilchristii (strain SLH14081)</name>
    <name type="common">Blastomyces dermatitidis</name>
    <dbReference type="NCBI Taxonomy" id="559298"/>
    <lineage>
        <taxon>Eukaryota</taxon>
        <taxon>Fungi</taxon>
        <taxon>Dikarya</taxon>
        <taxon>Ascomycota</taxon>
        <taxon>Pezizomycotina</taxon>
        <taxon>Eurotiomycetes</taxon>
        <taxon>Eurotiomycetidae</taxon>
        <taxon>Onygenales</taxon>
        <taxon>Ajellomycetaceae</taxon>
        <taxon>Blastomyces</taxon>
    </lineage>
</organism>
<dbReference type="KEGG" id="bgh:BDBG_03432"/>
<name>A0A179UK03_BLAGS</name>
<keyword evidence="3" id="KW-1185">Reference proteome</keyword>
<dbReference type="OrthoDB" id="72788at2759"/>
<dbReference type="EMBL" id="GG657452">
    <property type="protein sequence ID" value="OAT07361.1"/>
    <property type="molecule type" value="Genomic_DNA"/>
</dbReference>
<reference evidence="3" key="1">
    <citation type="journal article" date="2015" name="PLoS Genet.">
        <title>The dynamic genome and transcriptome of the human fungal pathogen Blastomyces and close relative Emmonsia.</title>
        <authorList>
            <person name="Munoz J.F."/>
            <person name="Gauthier G.M."/>
            <person name="Desjardins C.A."/>
            <person name="Gallo J.E."/>
            <person name="Holder J."/>
            <person name="Sullivan T.D."/>
            <person name="Marty A.J."/>
            <person name="Carmen J.C."/>
            <person name="Chen Z."/>
            <person name="Ding L."/>
            <person name="Gujja S."/>
            <person name="Magrini V."/>
            <person name="Misas E."/>
            <person name="Mitreva M."/>
            <person name="Priest M."/>
            <person name="Saif S."/>
            <person name="Whiston E.A."/>
            <person name="Young S."/>
            <person name="Zeng Q."/>
            <person name="Goldman W.E."/>
            <person name="Mardis E.R."/>
            <person name="Taylor J.W."/>
            <person name="McEwen J.G."/>
            <person name="Clay O.K."/>
            <person name="Klein B.S."/>
            <person name="Cuomo C.A."/>
        </authorList>
    </citation>
    <scope>NUCLEOTIDE SEQUENCE [LARGE SCALE GENOMIC DNA]</scope>
    <source>
        <strain evidence="3">SLH14081</strain>
    </source>
</reference>